<dbReference type="Gene3D" id="3.40.50.2300">
    <property type="match status" value="1"/>
</dbReference>
<sequence>MNFKKVFVAEDTDSNNFGIVAKLGTLNIKEVNQAQYCDDALLKIKKAIFDKNPYQLLISDLSYDNTYRKNKITTGETLISEVKKIQPSIKVIVFSVIDKQTTIQSLFTHQQIDGYVCKGTNGLKELERAIEALNNSQKYTCPIATASLQQKNLLQLNTYEQQLLQLLANGYKQSEISIHFKKHSITPNSVRSIESCLSKLKDDFNASTPAQLVHLVTSLGLI</sequence>
<keyword evidence="4" id="KW-1185">Reference proteome</keyword>
<evidence type="ECO:0000313" key="4">
    <source>
        <dbReference type="Proteomes" id="UP000310314"/>
    </source>
</evidence>
<dbReference type="AlphaFoldDB" id="A0A5S3PMX9"/>
<gene>
    <name evidence="3" type="ORF">FEE95_14330</name>
</gene>
<dbReference type="InterPro" id="IPR001789">
    <property type="entry name" value="Sig_transdc_resp-reg_receiver"/>
</dbReference>
<dbReference type="PROSITE" id="PS50110">
    <property type="entry name" value="RESPONSE_REGULATORY"/>
    <property type="match status" value="1"/>
</dbReference>
<dbReference type="Proteomes" id="UP000310314">
    <property type="component" value="Unassembled WGS sequence"/>
</dbReference>
<protein>
    <submittedName>
        <fullName evidence="3">Response regulator transcription factor</fullName>
    </submittedName>
</protein>
<dbReference type="RefSeq" id="WP_138658697.1">
    <property type="nucleotide sequence ID" value="NZ_VATY01000003.1"/>
</dbReference>
<feature type="domain" description="Response regulatory" evidence="2">
    <location>
        <begin position="5"/>
        <end position="133"/>
    </location>
</feature>
<evidence type="ECO:0000259" key="2">
    <source>
        <dbReference type="PROSITE" id="PS50110"/>
    </source>
</evidence>
<accession>A0A5S3PMX9</accession>
<evidence type="ECO:0000313" key="3">
    <source>
        <dbReference type="EMBL" id="TMM55828.1"/>
    </source>
</evidence>
<dbReference type="SUPFAM" id="SSF52172">
    <property type="entry name" value="CheY-like"/>
    <property type="match status" value="1"/>
</dbReference>
<keyword evidence="1" id="KW-0597">Phosphoprotein</keyword>
<name>A0A5S3PMX9_9FLAO</name>
<evidence type="ECO:0000256" key="1">
    <source>
        <dbReference type="PROSITE-ProRule" id="PRU00169"/>
    </source>
</evidence>
<dbReference type="EMBL" id="VATY01000003">
    <property type="protein sequence ID" value="TMM55828.1"/>
    <property type="molecule type" value="Genomic_DNA"/>
</dbReference>
<dbReference type="InterPro" id="IPR011006">
    <property type="entry name" value="CheY-like_superfamily"/>
</dbReference>
<dbReference type="OrthoDB" id="659223at2"/>
<proteinExistence type="predicted"/>
<feature type="modified residue" description="4-aspartylphosphate" evidence="1">
    <location>
        <position position="60"/>
    </location>
</feature>
<comment type="caution">
    <text evidence="3">The sequence shown here is derived from an EMBL/GenBank/DDBJ whole genome shotgun (WGS) entry which is preliminary data.</text>
</comment>
<organism evidence="3 4">
    <name type="scientific">Maribacter algarum</name>
    <name type="common">ex Zhang et al. 2020</name>
    <dbReference type="NCBI Taxonomy" id="2578118"/>
    <lineage>
        <taxon>Bacteria</taxon>
        <taxon>Pseudomonadati</taxon>
        <taxon>Bacteroidota</taxon>
        <taxon>Flavobacteriia</taxon>
        <taxon>Flavobacteriales</taxon>
        <taxon>Flavobacteriaceae</taxon>
        <taxon>Maribacter</taxon>
    </lineage>
</organism>
<reference evidence="3 4" key="1">
    <citation type="submission" date="2019-05" db="EMBL/GenBank/DDBJ databases">
        <authorList>
            <person name="Zhang J.-Y."/>
            <person name="Feg X."/>
            <person name="Du Z.-J."/>
        </authorList>
    </citation>
    <scope>NUCLEOTIDE SEQUENCE [LARGE SCALE GENOMIC DNA]</scope>
    <source>
        <strain evidence="3 4">RZ26</strain>
    </source>
</reference>
<dbReference type="GO" id="GO:0000160">
    <property type="term" value="P:phosphorelay signal transduction system"/>
    <property type="evidence" value="ECO:0007669"/>
    <property type="project" value="InterPro"/>
</dbReference>